<sequence length="292" mass="33584">MSNILEINNLSKHYQDFSLKNISFSLEKGYIMGFIGPNGAGKSTTIKLIMNLIKKDEGEISIFGMDNEKHNIDIKQRIGFVYDENHFYEELTLSEMKDIISPFYNKWDEAVFQRYAKDFQLPLKKQIKHLSKGMKMKFSLAIALSHHAELLIMDEPTSGLDPLVRSELLDVLQTLLQDENKSIFFSTHITSDLEKVADFITLLDNGRVVLSKTKDELLEEYCIVKGNNDTLHRGYEDILIGLKKNSFGFEALSRHKQEVVQQFGDSVMIEKPTLEDIMVFSTNRSDHRVSSY</sequence>
<dbReference type="SUPFAM" id="SSF52540">
    <property type="entry name" value="P-loop containing nucleoside triphosphate hydrolases"/>
    <property type="match status" value="1"/>
</dbReference>
<dbReference type="Pfam" id="PF00005">
    <property type="entry name" value="ABC_tran"/>
    <property type="match status" value="1"/>
</dbReference>
<feature type="domain" description="ABC transporter" evidence="4">
    <location>
        <begin position="2"/>
        <end position="230"/>
    </location>
</feature>
<keyword evidence="2" id="KW-0547">Nucleotide-binding</keyword>
<protein>
    <submittedName>
        <fullName evidence="5">Sodium ABC transporter ATP-binding protein</fullName>
    </submittedName>
</protein>
<dbReference type="EMBL" id="MTJL01000042">
    <property type="protein sequence ID" value="OMI00171.1"/>
    <property type="molecule type" value="Genomic_DNA"/>
</dbReference>
<dbReference type="InterPro" id="IPR017871">
    <property type="entry name" value="ABC_transporter-like_CS"/>
</dbReference>
<name>A0A1R1QB90_9BACI</name>
<dbReference type="PROSITE" id="PS00211">
    <property type="entry name" value="ABC_TRANSPORTER_1"/>
    <property type="match status" value="1"/>
</dbReference>
<dbReference type="AlphaFoldDB" id="A0A1R1QB90"/>
<organism evidence="5 6">
    <name type="scientific">Bacillus swezeyi</name>
    <dbReference type="NCBI Taxonomy" id="1925020"/>
    <lineage>
        <taxon>Bacteria</taxon>
        <taxon>Bacillati</taxon>
        <taxon>Bacillota</taxon>
        <taxon>Bacilli</taxon>
        <taxon>Bacillales</taxon>
        <taxon>Bacillaceae</taxon>
        <taxon>Bacillus</taxon>
    </lineage>
</organism>
<evidence type="ECO:0000313" key="6">
    <source>
        <dbReference type="Proteomes" id="UP000187367"/>
    </source>
</evidence>
<keyword evidence="6" id="KW-1185">Reference proteome</keyword>
<dbReference type="Gene3D" id="3.40.50.300">
    <property type="entry name" value="P-loop containing nucleotide triphosphate hydrolases"/>
    <property type="match status" value="1"/>
</dbReference>
<evidence type="ECO:0000259" key="4">
    <source>
        <dbReference type="PROSITE" id="PS50893"/>
    </source>
</evidence>
<dbReference type="Proteomes" id="UP000187367">
    <property type="component" value="Unassembled WGS sequence"/>
</dbReference>
<dbReference type="GO" id="GO:0005524">
    <property type="term" value="F:ATP binding"/>
    <property type="evidence" value="ECO:0007669"/>
    <property type="project" value="UniProtKB-KW"/>
</dbReference>
<evidence type="ECO:0000256" key="1">
    <source>
        <dbReference type="ARBA" id="ARBA00022448"/>
    </source>
</evidence>
<evidence type="ECO:0000256" key="3">
    <source>
        <dbReference type="ARBA" id="ARBA00022840"/>
    </source>
</evidence>
<evidence type="ECO:0000256" key="2">
    <source>
        <dbReference type="ARBA" id="ARBA00022741"/>
    </source>
</evidence>
<dbReference type="PANTHER" id="PTHR42939:SF3">
    <property type="entry name" value="ABC TRANSPORTER ATP-BINDING COMPONENT"/>
    <property type="match status" value="1"/>
</dbReference>
<dbReference type="PANTHER" id="PTHR42939">
    <property type="entry name" value="ABC TRANSPORTER ATP-BINDING PROTEIN ALBC-RELATED"/>
    <property type="match status" value="1"/>
</dbReference>
<dbReference type="InterPro" id="IPR051782">
    <property type="entry name" value="ABC_Transporter_VariousFunc"/>
</dbReference>
<dbReference type="GO" id="GO:0016887">
    <property type="term" value="F:ATP hydrolysis activity"/>
    <property type="evidence" value="ECO:0007669"/>
    <property type="project" value="InterPro"/>
</dbReference>
<dbReference type="InterPro" id="IPR027417">
    <property type="entry name" value="P-loop_NTPase"/>
</dbReference>
<reference evidence="5 6" key="1">
    <citation type="submission" date="2017-01" db="EMBL/GenBank/DDBJ databases">
        <title>Bacillus phylogenomics.</title>
        <authorList>
            <person name="Dunlap C."/>
        </authorList>
    </citation>
    <scope>NUCLEOTIDE SEQUENCE [LARGE SCALE GENOMIC DNA]</scope>
    <source>
        <strain evidence="5 6">NRRL B-41282</strain>
    </source>
</reference>
<gene>
    <name evidence="5" type="ORF">BW143_18725</name>
</gene>
<dbReference type="SMART" id="SM00382">
    <property type="entry name" value="AAA"/>
    <property type="match status" value="1"/>
</dbReference>
<comment type="caution">
    <text evidence="5">The sequence shown here is derived from an EMBL/GenBank/DDBJ whole genome shotgun (WGS) entry which is preliminary data.</text>
</comment>
<evidence type="ECO:0000313" key="5">
    <source>
        <dbReference type="EMBL" id="OMI00171.1"/>
    </source>
</evidence>
<dbReference type="CDD" id="cd03230">
    <property type="entry name" value="ABC_DR_subfamily_A"/>
    <property type="match status" value="1"/>
</dbReference>
<accession>A0A1R1QB90</accession>
<dbReference type="PROSITE" id="PS50893">
    <property type="entry name" value="ABC_TRANSPORTER_2"/>
    <property type="match status" value="1"/>
</dbReference>
<dbReference type="InterPro" id="IPR003439">
    <property type="entry name" value="ABC_transporter-like_ATP-bd"/>
</dbReference>
<keyword evidence="1" id="KW-0813">Transport</keyword>
<proteinExistence type="predicted"/>
<dbReference type="InterPro" id="IPR003593">
    <property type="entry name" value="AAA+_ATPase"/>
</dbReference>
<keyword evidence="3 5" id="KW-0067">ATP-binding</keyword>